<keyword evidence="1" id="KW-0479">Metal-binding</keyword>
<evidence type="ECO:0000256" key="2">
    <source>
        <dbReference type="SAM" id="MobiDB-lite"/>
    </source>
</evidence>
<name>A0A813DPB3_POLGL</name>
<dbReference type="EMBL" id="CAJNNV010003080">
    <property type="protein sequence ID" value="CAE8588341.1"/>
    <property type="molecule type" value="Genomic_DNA"/>
</dbReference>
<evidence type="ECO:0000256" key="3">
    <source>
        <dbReference type="SAM" id="Phobius"/>
    </source>
</evidence>
<keyword evidence="6" id="KW-1185">Reference proteome</keyword>
<organism evidence="5 6">
    <name type="scientific">Polarella glacialis</name>
    <name type="common">Dinoflagellate</name>
    <dbReference type="NCBI Taxonomy" id="89957"/>
    <lineage>
        <taxon>Eukaryota</taxon>
        <taxon>Sar</taxon>
        <taxon>Alveolata</taxon>
        <taxon>Dinophyceae</taxon>
        <taxon>Suessiales</taxon>
        <taxon>Suessiaceae</taxon>
        <taxon>Polarella</taxon>
    </lineage>
</organism>
<keyword evidence="3" id="KW-1133">Transmembrane helix</keyword>
<dbReference type="OrthoDB" id="290834at2759"/>
<feature type="domain" description="RING-type" evidence="4">
    <location>
        <begin position="219"/>
        <end position="265"/>
    </location>
</feature>
<dbReference type="PROSITE" id="PS50089">
    <property type="entry name" value="ZF_RING_2"/>
    <property type="match status" value="1"/>
</dbReference>
<feature type="transmembrane region" description="Helical" evidence="3">
    <location>
        <begin position="12"/>
        <end position="31"/>
    </location>
</feature>
<feature type="transmembrane region" description="Helical" evidence="3">
    <location>
        <begin position="43"/>
        <end position="61"/>
    </location>
</feature>
<gene>
    <name evidence="5" type="ORF">PGLA1383_LOCUS7142</name>
</gene>
<dbReference type="PANTHER" id="PTHR45676">
    <property type="entry name" value="RING-H2 FINGER PROTEIN ATL51-RELATED"/>
    <property type="match status" value="1"/>
</dbReference>
<keyword evidence="1" id="KW-0862">Zinc</keyword>
<sequence length="282" mass="30919">MAHERHKFRPFSLMAVLALTLGEQFFVVVYTVPLTQFIPGKEMLFMVGAAAAILAATLRLVQISLQFFNNNKGHNTSAVPQLWCQALSGAMVGTQVLLSLFLAVFIAPWCASLLLTSAALDLLLLLLLRPTGVLSSSLSSTSSSSSLTWSSQLSGSPQQPAEVATSRNADIEEYQMPNLWEQRNPFHDFQAVEFKNFAWPSRGTRALGKQTLGFEENTCMVCLANFVAGEFLSSLPCGHSFHAACITNWQQHSKHNNNNNSNNHCVSPCRCTTGQPLVTVRI</sequence>
<dbReference type="InterPro" id="IPR001841">
    <property type="entry name" value="Znf_RING"/>
</dbReference>
<evidence type="ECO:0000313" key="6">
    <source>
        <dbReference type="Proteomes" id="UP000654075"/>
    </source>
</evidence>
<proteinExistence type="predicted"/>
<keyword evidence="3" id="KW-0812">Transmembrane</keyword>
<accession>A0A813DPB3</accession>
<dbReference type="InterPro" id="IPR013083">
    <property type="entry name" value="Znf_RING/FYVE/PHD"/>
</dbReference>
<evidence type="ECO:0000259" key="4">
    <source>
        <dbReference type="PROSITE" id="PS50089"/>
    </source>
</evidence>
<feature type="region of interest" description="Disordered" evidence="2">
    <location>
        <begin position="140"/>
        <end position="165"/>
    </location>
</feature>
<reference evidence="5" key="1">
    <citation type="submission" date="2021-02" db="EMBL/GenBank/DDBJ databases">
        <authorList>
            <person name="Dougan E. K."/>
            <person name="Rhodes N."/>
            <person name="Thang M."/>
            <person name="Chan C."/>
        </authorList>
    </citation>
    <scope>NUCLEOTIDE SEQUENCE</scope>
</reference>
<dbReference type="Gene3D" id="3.30.40.10">
    <property type="entry name" value="Zinc/RING finger domain, C3HC4 (zinc finger)"/>
    <property type="match status" value="1"/>
</dbReference>
<evidence type="ECO:0000256" key="1">
    <source>
        <dbReference type="PROSITE-ProRule" id="PRU00175"/>
    </source>
</evidence>
<dbReference type="SUPFAM" id="SSF57850">
    <property type="entry name" value="RING/U-box"/>
    <property type="match status" value="1"/>
</dbReference>
<keyword evidence="1" id="KW-0863">Zinc-finger</keyword>
<evidence type="ECO:0000313" key="5">
    <source>
        <dbReference type="EMBL" id="CAE8588341.1"/>
    </source>
</evidence>
<protein>
    <recommendedName>
        <fullName evidence="4">RING-type domain-containing protein</fullName>
    </recommendedName>
</protein>
<dbReference type="Pfam" id="PF17123">
    <property type="entry name" value="zf-RING_11"/>
    <property type="match status" value="1"/>
</dbReference>
<dbReference type="Proteomes" id="UP000654075">
    <property type="component" value="Unassembled WGS sequence"/>
</dbReference>
<dbReference type="GO" id="GO:0008270">
    <property type="term" value="F:zinc ion binding"/>
    <property type="evidence" value="ECO:0007669"/>
    <property type="project" value="UniProtKB-KW"/>
</dbReference>
<dbReference type="AlphaFoldDB" id="A0A813DPB3"/>
<comment type="caution">
    <text evidence="5">The sequence shown here is derived from an EMBL/GenBank/DDBJ whole genome shotgun (WGS) entry which is preliminary data.</text>
</comment>
<feature type="compositionally biased region" description="Low complexity" evidence="2">
    <location>
        <begin position="140"/>
        <end position="156"/>
    </location>
</feature>
<keyword evidence="3" id="KW-0472">Membrane</keyword>